<dbReference type="InParanoid" id="M0D155"/>
<feature type="domain" description="Ribbon-helix-helix protein CopG" evidence="1">
    <location>
        <begin position="8"/>
        <end position="44"/>
    </location>
</feature>
<dbReference type="GO" id="GO:0006355">
    <property type="term" value="P:regulation of DNA-templated transcription"/>
    <property type="evidence" value="ECO:0007669"/>
    <property type="project" value="InterPro"/>
</dbReference>
<organism evidence="2 3">
    <name type="scientific">Halogeometricum pallidum JCM 14848</name>
    <dbReference type="NCBI Taxonomy" id="1227487"/>
    <lineage>
        <taxon>Archaea</taxon>
        <taxon>Methanobacteriati</taxon>
        <taxon>Methanobacteriota</taxon>
        <taxon>Stenosarchaea group</taxon>
        <taxon>Halobacteria</taxon>
        <taxon>Halobacteriales</taxon>
        <taxon>Haloferacaceae</taxon>
        <taxon>Halogeometricum</taxon>
    </lineage>
</organism>
<dbReference type="AlphaFoldDB" id="M0D155"/>
<name>M0D155_HALPD</name>
<keyword evidence="3" id="KW-1185">Reference proteome</keyword>
<reference evidence="2 3" key="1">
    <citation type="journal article" date="2014" name="PLoS Genet.">
        <title>Phylogenetically driven sequencing of extremely halophilic archaea reveals strategies for static and dynamic osmo-response.</title>
        <authorList>
            <person name="Becker E.A."/>
            <person name="Seitzer P.M."/>
            <person name="Tritt A."/>
            <person name="Larsen D."/>
            <person name="Krusor M."/>
            <person name="Yao A.I."/>
            <person name="Wu D."/>
            <person name="Madern D."/>
            <person name="Eisen J.A."/>
            <person name="Darling A.E."/>
            <person name="Facciotti M.T."/>
        </authorList>
    </citation>
    <scope>NUCLEOTIDE SEQUENCE [LARGE SCALE GENOMIC DNA]</scope>
    <source>
        <strain evidence="2 3">JCM 14848</strain>
    </source>
</reference>
<dbReference type="InterPro" id="IPR013321">
    <property type="entry name" value="Arc_rbn_hlx_hlx"/>
</dbReference>
<evidence type="ECO:0000313" key="3">
    <source>
        <dbReference type="Proteomes" id="UP000011513"/>
    </source>
</evidence>
<gene>
    <name evidence="2" type="ORF">C474_14979</name>
</gene>
<comment type="caution">
    <text evidence="2">The sequence shown here is derived from an EMBL/GenBank/DDBJ whole genome shotgun (WGS) entry which is preliminary data.</text>
</comment>
<dbReference type="InterPro" id="IPR002145">
    <property type="entry name" value="CopG"/>
</dbReference>
<evidence type="ECO:0000313" key="2">
    <source>
        <dbReference type="EMBL" id="ELZ28422.1"/>
    </source>
</evidence>
<protein>
    <submittedName>
        <fullName evidence="2">Ribbon-helix-helix protein, copG family</fullName>
    </submittedName>
</protein>
<evidence type="ECO:0000259" key="1">
    <source>
        <dbReference type="Pfam" id="PF01402"/>
    </source>
</evidence>
<dbReference type="Pfam" id="PF01402">
    <property type="entry name" value="RHH_1"/>
    <property type="match status" value="1"/>
</dbReference>
<dbReference type="Gene3D" id="1.10.1220.10">
    <property type="entry name" value="Met repressor-like"/>
    <property type="match status" value="1"/>
</dbReference>
<dbReference type="CDD" id="cd22235">
    <property type="entry name" value="RHH_CopG_archaea"/>
    <property type="match status" value="1"/>
</dbReference>
<dbReference type="eggNOG" id="arCOG04451">
    <property type="taxonomic scope" value="Archaea"/>
</dbReference>
<accession>M0D155</accession>
<dbReference type="Proteomes" id="UP000011513">
    <property type="component" value="Unassembled WGS sequence"/>
</dbReference>
<sequence>MGSMVTNRITVSLDADAQTALDSLTDRTGKPQSELVREALVFYAANFEAATTDAGPNLETYHRMLASGEHVLLDVDFLHCFLDYVEDENGTPDPEFVEAANRVAAFHAREYEDRFESLGELLDWLSFCGFLTVRSSDDDAYHVVFPTESVKWFMTQFIRRSIEPLAFDIEIEEGVSKVLLREVR</sequence>
<proteinExistence type="predicted"/>
<dbReference type="PATRIC" id="fig|1227487.5.peg.2953"/>
<dbReference type="EMBL" id="AOIV01000037">
    <property type="protein sequence ID" value="ELZ28422.1"/>
    <property type="molecule type" value="Genomic_DNA"/>
</dbReference>